<dbReference type="PRINTS" id="PR00260">
    <property type="entry name" value="CHEMTRNSDUCR"/>
</dbReference>
<name>A0A9X4BP38_9XANT</name>
<dbReference type="SUPFAM" id="SSF58104">
    <property type="entry name" value="Methyl-accepting chemotaxis protein (MCP) signaling domain"/>
    <property type="match status" value="1"/>
</dbReference>
<dbReference type="NCBIfam" id="TIGR00229">
    <property type="entry name" value="sensory_box"/>
    <property type="match status" value="1"/>
</dbReference>
<sequence>MFFSDGHKVEALTKAIEATLQGGSAQWPSNGPALLLKKMAERLCAAQQERDLAKVQAADAAAALRQLEGRFELVANSTTDGLWDIGVINGDPTHPDSPVWWSPHMRALLGFSSEQEFPNVLDSWVACLHPDDKQPTLDAFAAHLADSSGRTPYDVENRLRLKSGQYRWFRAFGTTERDAQGLPLRVAGALTDITERRDREQFLDITLTRFELGSQMLSDGLWDMSVIAGDPINPSNEFWWSQQFRHLLGFESEQEFPNVLDSWASRLHPEDKTRSLNAFAAHLNDRSGRTNFDIEYRLQLKNGQYRWFRARGLTKRAADGTPLRAVGALMDVEAGRQLGEVANTLSNAAGDIVRSNDDLSRRTEQQAAALEETASSMEEMTSIVRKNADGARQANALASSAAETALRGGQLVNGVVSTMSAIQTSSRKIGEIITVIDGIAFQTNILALNAAVEAARAGEQGRGFAVVASEVRSLAQRCTTAAKEIRDLIADSAAKVGQGAEQVNVAGKAMEELLASVKQVNDIMGEIAAASHEQSAGIEQINQTIAQMDAATQQNSVLVDTMASSARALEDQATALVESVESSSRSSSRSITRSINGKPALALVA</sequence>
<dbReference type="SMART" id="SM00283">
    <property type="entry name" value="MA"/>
    <property type="match status" value="1"/>
</dbReference>
<dbReference type="CDD" id="cd00130">
    <property type="entry name" value="PAS"/>
    <property type="match status" value="2"/>
</dbReference>
<organism evidence="8 9">
    <name type="scientific">Xanthomonas hortorum pv. hederae</name>
    <dbReference type="NCBI Taxonomy" id="453603"/>
    <lineage>
        <taxon>Bacteria</taxon>
        <taxon>Pseudomonadati</taxon>
        <taxon>Pseudomonadota</taxon>
        <taxon>Gammaproteobacteria</taxon>
        <taxon>Lysobacterales</taxon>
        <taxon>Lysobacteraceae</taxon>
        <taxon>Xanthomonas</taxon>
    </lineage>
</organism>
<dbReference type="InterPro" id="IPR001610">
    <property type="entry name" value="PAC"/>
</dbReference>
<evidence type="ECO:0000313" key="9">
    <source>
        <dbReference type="Proteomes" id="UP001140230"/>
    </source>
</evidence>
<dbReference type="GO" id="GO:0007165">
    <property type="term" value="P:signal transduction"/>
    <property type="evidence" value="ECO:0007669"/>
    <property type="project" value="UniProtKB-KW"/>
</dbReference>
<proteinExistence type="inferred from homology"/>
<dbReference type="InterPro" id="IPR004090">
    <property type="entry name" value="Chemotax_Me-accpt_rcpt"/>
</dbReference>
<comment type="caution">
    <text evidence="8">The sequence shown here is derived from an EMBL/GenBank/DDBJ whole genome shotgun (WGS) entry which is preliminary data.</text>
</comment>
<dbReference type="GO" id="GO:0006935">
    <property type="term" value="P:chemotaxis"/>
    <property type="evidence" value="ECO:0007669"/>
    <property type="project" value="InterPro"/>
</dbReference>
<evidence type="ECO:0000256" key="3">
    <source>
        <dbReference type="ARBA" id="ARBA00023224"/>
    </source>
</evidence>
<evidence type="ECO:0000256" key="5">
    <source>
        <dbReference type="PROSITE-ProRule" id="PRU00284"/>
    </source>
</evidence>
<keyword evidence="2" id="KW-0488">Methylation</keyword>
<protein>
    <submittedName>
        <fullName evidence="8">Methyl-accepting chemotaxis protein</fullName>
    </submittedName>
</protein>
<dbReference type="InterPro" id="IPR000700">
    <property type="entry name" value="PAS-assoc_C"/>
</dbReference>
<dbReference type="PROSITE" id="PS50111">
    <property type="entry name" value="CHEMOTAXIS_TRANSDUC_2"/>
    <property type="match status" value="1"/>
</dbReference>
<dbReference type="EMBL" id="JANWTP010000002">
    <property type="protein sequence ID" value="MDC8636481.1"/>
    <property type="molecule type" value="Genomic_DNA"/>
</dbReference>
<dbReference type="SUPFAM" id="SSF55785">
    <property type="entry name" value="PYP-like sensor domain (PAS domain)"/>
    <property type="match status" value="2"/>
</dbReference>
<dbReference type="InterPro" id="IPR000014">
    <property type="entry name" value="PAS"/>
</dbReference>
<comment type="subcellular location">
    <subcellularLocation>
        <location evidence="1">Membrane</location>
    </subcellularLocation>
</comment>
<dbReference type="AlphaFoldDB" id="A0A9X4BP38"/>
<dbReference type="InterPro" id="IPR051310">
    <property type="entry name" value="MCP_chemotaxis"/>
</dbReference>
<evidence type="ECO:0000259" key="7">
    <source>
        <dbReference type="PROSITE" id="PS50113"/>
    </source>
</evidence>
<keyword evidence="3 5" id="KW-0807">Transducer</keyword>
<dbReference type="PANTHER" id="PTHR43531:SF14">
    <property type="entry name" value="METHYL-ACCEPTING CHEMOTAXIS PROTEIN I-RELATED"/>
    <property type="match status" value="1"/>
</dbReference>
<dbReference type="InterPro" id="IPR013655">
    <property type="entry name" value="PAS_fold_3"/>
</dbReference>
<evidence type="ECO:0000313" key="8">
    <source>
        <dbReference type="EMBL" id="MDC8636481.1"/>
    </source>
</evidence>
<dbReference type="Proteomes" id="UP001140230">
    <property type="component" value="Unassembled WGS sequence"/>
</dbReference>
<feature type="domain" description="PAC" evidence="7">
    <location>
        <begin position="153"/>
        <end position="205"/>
    </location>
</feature>
<reference evidence="8" key="1">
    <citation type="journal article" date="2022" name="Phytopathology">
        <title>Whole genome sequencing-based tracing of a 2022 introduction and outbreak of Xanthomonas hortorum pv. pelargonii.</title>
        <authorList>
            <person name="Iruegas Bocardo F."/>
            <person name="Weisberg A.J."/>
            <person name="Riutta E.R."/>
            <person name="Kilday K.B."/>
            <person name="Bonkowski J.C."/>
            <person name="Creswell T.C."/>
            <person name="Daughtrey M."/>
            <person name="Rane K.K."/>
            <person name="Grunwald N.J."/>
            <person name="Chang J.H."/>
            <person name="Putnam M."/>
        </authorList>
    </citation>
    <scope>NUCLEOTIDE SEQUENCE</scope>
    <source>
        <strain evidence="8">22-338</strain>
    </source>
</reference>
<dbReference type="InterPro" id="IPR004089">
    <property type="entry name" value="MCPsignal_dom"/>
</dbReference>
<dbReference type="FunFam" id="1.10.287.950:FF:000001">
    <property type="entry name" value="Methyl-accepting chemotaxis sensory transducer"/>
    <property type="match status" value="1"/>
</dbReference>
<comment type="similarity">
    <text evidence="4">Belongs to the methyl-accepting chemotaxis (MCP) protein family.</text>
</comment>
<dbReference type="GO" id="GO:0004888">
    <property type="term" value="F:transmembrane signaling receptor activity"/>
    <property type="evidence" value="ECO:0007669"/>
    <property type="project" value="InterPro"/>
</dbReference>
<dbReference type="SMART" id="SM00086">
    <property type="entry name" value="PAC"/>
    <property type="match status" value="2"/>
</dbReference>
<evidence type="ECO:0000256" key="2">
    <source>
        <dbReference type="ARBA" id="ARBA00022481"/>
    </source>
</evidence>
<evidence type="ECO:0000259" key="6">
    <source>
        <dbReference type="PROSITE" id="PS50111"/>
    </source>
</evidence>
<evidence type="ECO:0000256" key="4">
    <source>
        <dbReference type="ARBA" id="ARBA00029447"/>
    </source>
</evidence>
<dbReference type="CDD" id="cd11386">
    <property type="entry name" value="MCP_signal"/>
    <property type="match status" value="1"/>
</dbReference>
<dbReference type="PROSITE" id="PS50113">
    <property type="entry name" value="PAC"/>
    <property type="match status" value="1"/>
</dbReference>
<dbReference type="InterPro" id="IPR035965">
    <property type="entry name" value="PAS-like_dom_sf"/>
</dbReference>
<dbReference type="Gene3D" id="1.10.287.950">
    <property type="entry name" value="Methyl-accepting chemotaxis protein"/>
    <property type="match status" value="1"/>
</dbReference>
<reference evidence="8" key="2">
    <citation type="submission" date="2022-08" db="EMBL/GenBank/DDBJ databases">
        <authorList>
            <person name="Iruegas-Bocardo F."/>
            <person name="Weisberg A.J."/>
            <person name="Riutta E.R."/>
            <person name="Kilday K."/>
            <person name="Bonkowski J.C."/>
            <person name="Creswell T."/>
            <person name="Daughtrey M.L."/>
            <person name="Rane K."/>
            <person name="Grunwald N.J."/>
            <person name="Chang J.H."/>
            <person name="Putnam M.L."/>
        </authorList>
    </citation>
    <scope>NUCLEOTIDE SEQUENCE</scope>
    <source>
        <strain evidence="8">22-338</strain>
    </source>
</reference>
<evidence type="ECO:0000256" key="1">
    <source>
        <dbReference type="ARBA" id="ARBA00004370"/>
    </source>
</evidence>
<dbReference type="Gene3D" id="3.30.450.20">
    <property type="entry name" value="PAS domain"/>
    <property type="match status" value="2"/>
</dbReference>
<dbReference type="RefSeq" id="WP_104549705.1">
    <property type="nucleotide sequence ID" value="NZ_CP168173.1"/>
</dbReference>
<dbReference type="PANTHER" id="PTHR43531">
    <property type="entry name" value="PROTEIN ICFG"/>
    <property type="match status" value="1"/>
</dbReference>
<dbReference type="Pfam" id="PF00015">
    <property type="entry name" value="MCPsignal"/>
    <property type="match status" value="1"/>
</dbReference>
<feature type="domain" description="Methyl-accepting transducer" evidence="6">
    <location>
        <begin position="341"/>
        <end position="570"/>
    </location>
</feature>
<dbReference type="Pfam" id="PF08447">
    <property type="entry name" value="PAS_3"/>
    <property type="match status" value="2"/>
</dbReference>
<dbReference type="GO" id="GO:0005886">
    <property type="term" value="C:plasma membrane"/>
    <property type="evidence" value="ECO:0007669"/>
    <property type="project" value="TreeGrafter"/>
</dbReference>
<gene>
    <name evidence="8" type="ORF">NY667_01330</name>
</gene>
<accession>A0A9X4BP38</accession>